<keyword evidence="5" id="KW-1185">Reference proteome</keyword>
<feature type="compositionally biased region" description="Polar residues" evidence="1">
    <location>
        <begin position="816"/>
        <end position="828"/>
    </location>
</feature>
<feature type="region of interest" description="Disordered" evidence="1">
    <location>
        <begin position="890"/>
        <end position="1004"/>
    </location>
</feature>
<feature type="compositionally biased region" description="Acidic residues" evidence="1">
    <location>
        <begin position="594"/>
        <end position="604"/>
    </location>
</feature>
<keyword evidence="2" id="KW-0472">Membrane</keyword>
<evidence type="ECO:0000313" key="4">
    <source>
        <dbReference type="EMBL" id="KAF2872773.1"/>
    </source>
</evidence>
<evidence type="ECO:0000256" key="2">
    <source>
        <dbReference type="SAM" id="Phobius"/>
    </source>
</evidence>
<organism evidence="4 5">
    <name type="scientific">Massariosphaeria phaeospora</name>
    <dbReference type="NCBI Taxonomy" id="100035"/>
    <lineage>
        <taxon>Eukaryota</taxon>
        <taxon>Fungi</taxon>
        <taxon>Dikarya</taxon>
        <taxon>Ascomycota</taxon>
        <taxon>Pezizomycotina</taxon>
        <taxon>Dothideomycetes</taxon>
        <taxon>Pleosporomycetidae</taxon>
        <taxon>Pleosporales</taxon>
        <taxon>Pleosporales incertae sedis</taxon>
        <taxon>Massariosphaeria</taxon>
    </lineage>
</organism>
<feature type="chain" id="PRO_5028938833" evidence="3">
    <location>
        <begin position="24"/>
        <end position="1125"/>
    </location>
</feature>
<name>A0A7C8ICK7_9PLEO</name>
<evidence type="ECO:0000256" key="3">
    <source>
        <dbReference type="SAM" id="SignalP"/>
    </source>
</evidence>
<dbReference type="AlphaFoldDB" id="A0A7C8ICK7"/>
<dbReference type="InterPro" id="IPR011043">
    <property type="entry name" value="Gal_Oxase/kelch_b-propeller"/>
</dbReference>
<dbReference type="Proteomes" id="UP000481861">
    <property type="component" value="Unassembled WGS sequence"/>
</dbReference>
<feature type="compositionally biased region" description="Low complexity" evidence="1">
    <location>
        <begin position="558"/>
        <end position="572"/>
    </location>
</feature>
<feature type="region of interest" description="Disordered" evidence="1">
    <location>
        <begin position="785"/>
        <end position="843"/>
    </location>
</feature>
<feature type="compositionally biased region" description="Low complexity" evidence="1">
    <location>
        <begin position="687"/>
        <end position="696"/>
    </location>
</feature>
<comment type="caution">
    <text evidence="4">The sequence shown here is derived from an EMBL/GenBank/DDBJ whole genome shotgun (WGS) entry which is preliminary data.</text>
</comment>
<keyword evidence="2" id="KW-1133">Transmembrane helix</keyword>
<dbReference type="SUPFAM" id="SSF50965">
    <property type="entry name" value="Galactose oxidase, central domain"/>
    <property type="match status" value="1"/>
</dbReference>
<gene>
    <name evidence="4" type="ORF">BDV95DRAFT_492161</name>
</gene>
<keyword evidence="2" id="KW-0812">Transmembrane</keyword>
<accession>A0A7C8ICK7</accession>
<reference evidence="4 5" key="1">
    <citation type="submission" date="2020-01" db="EMBL/GenBank/DDBJ databases">
        <authorList>
            <consortium name="DOE Joint Genome Institute"/>
            <person name="Haridas S."/>
            <person name="Albert R."/>
            <person name="Binder M."/>
            <person name="Bloem J."/>
            <person name="Labutti K."/>
            <person name="Salamov A."/>
            <person name="Andreopoulos B."/>
            <person name="Baker S.E."/>
            <person name="Barry K."/>
            <person name="Bills G."/>
            <person name="Bluhm B.H."/>
            <person name="Cannon C."/>
            <person name="Castanera R."/>
            <person name="Culley D.E."/>
            <person name="Daum C."/>
            <person name="Ezra D."/>
            <person name="Gonzalez J.B."/>
            <person name="Henrissat B."/>
            <person name="Kuo A."/>
            <person name="Liang C."/>
            <person name="Lipzen A."/>
            <person name="Lutzoni F."/>
            <person name="Magnuson J."/>
            <person name="Mondo S."/>
            <person name="Nolan M."/>
            <person name="Ohm R."/>
            <person name="Pangilinan J."/>
            <person name="Park H.-J.H."/>
            <person name="Ramirez L."/>
            <person name="Alfaro M."/>
            <person name="Sun H."/>
            <person name="Tritt A."/>
            <person name="Yoshinaga Y."/>
            <person name="Zwiers L.-H.L."/>
            <person name="Turgeon B.G."/>
            <person name="Goodwin S.B."/>
            <person name="Spatafora J.W."/>
            <person name="Crous P.W."/>
            <person name="Grigoriev I.V."/>
        </authorList>
    </citation>
    <scope>NUCLEOTIDE SEQUENCE [LARGE SCALE GENOMIC DNA]</scope>
    <source>
        <strain evidence="4 5">CBS 611.86</strain>
    </source>
</reference>
<feature type="region of interest" description="Disordered" evidence="1">
    <location>
        <begin position="532"/>
        <end position="696"/>
    </location>
</feature>
<feature type="compositionally biased region" description="Polar residues" evidence="1">
    <location>
        <begin position="718"/>
        <end position="728"/>
    </location>
</feature>
<feature type="compositionally biased region" description="Polar residues" evidence="1">
    <location>
        <begin position="658"/>
        <end position="682"/>
    </location>
</feature>
<dbReference type="EMBL" id="JAADJZ010000009">
    <property type="protein sequence ID" value="KAF2872773.1"/>
    <property type="molecule type" value="Genomic_DNA"/>
</dbReference>
<feature type="region of interest" description="Disordered" evidence="1">
    <location>
        <begin position="718"/>
        <end position="769"/>
    </location>
</feature>
<feature type="compositionally biased region" description="Polar residues" evidence="1">
    <location>
        <begin position="798"/>
        <end position="809"/>
    </location>
</feature>
<feature type="signal peptide" evidence="3">
    <location>
        <begin position="1"/>
        <end position="23"/>
    </location>
</feature>
<protein>
    <submittedName>
        <fullName evidence="4">Uncharacterized protein</fullName>
    </submittedName>
</protein>
<feature type="compositionally biased region" description="Basic and acidic residues" evidence="1">
    <location>
        <begin position="637"/>
        <end position="648"/>
    </location>
</feature>
<proteinExistence type="predicted"/>
<evidence type="ECO:0000256" key="1">
    <source>
        <dbReference type="SAM" id="MobiDB-lite"/>
    </source>
</evidence>
<feature type="compositionally biased region" description="Low complexity" evidence="1">
    <location>
        <begin position="893"/>
        <end position="911"/>
    </location>
</feature>
<evidence type="ECO:0000313" key="5">
    <source>
        <dbReference type="Proteomes" id="UP000481861"/>
    </source>
</evidence>
<dbReference type="InterPro" id="IPR015915">
    <property type="entry name" value="Kelch-typ_b-propeller"/>
</dbReference>
<sequence>MPSFALLRVPAHWVLFMVANAAAQMPYNPTRILRNGSLLYIFQPSSSAPLQFELGSVDISARISASELPYNTLYPALPFLDSNIPRAFNPVLDKGGNITVYTGDCAKGASAAEVWSFTPESSEKSGNGTWKQEDVSSEADAKNAAAIGPNYLSDGMSFSAVVEGDEKDTGAYYFGGMCPSQDEDNGDWQSAANYSNYMVTLEPAEAKTGPLNYQLGASTSRGPPIAEAGFTLTGLSPSFSNRSDGTQTQQQNFVLVGGHTSTAFINMSQVALFSLPQQGWTFVPVSQPDTSRTDLAIRTDVQEIEPRSGHSAVLTPDGQRLVIFGGWIGDIDTPADPLLAILSVGDGYGGEGNWEWSVPTTTGTLLPSDAGVYGHGAAMLPGGVMLIKGGYSIPKPASRRRRAEPIANTKTLFFNVTSNSWITEYSPPEGISPPPEVKTGPLSTASQKAGLGVGLGVGMAAVLSLLTFYIWYTRRTKKQRDTRAKELNDLAMSTHRYNLGCLAPGIDGRGGQSQAMDCFDDPNDTYFYPTSGQAQSAGRHRNNGQDAERTGLLVEVPSPTRGLRRSLGGRPPQQMARYDERRVRGSGHIHSIDELEEEPEEDVPNDATPLTSQPEMSEQPTKQGASIFDNVPLLDPFTDKGRRGDELAALRALPPRRSSPTSNGRLSPTKSHSERTGSNLSERSTRSNLSSHSASGSLARTASIRSAALLNAVLSNPFQTPEASPTSDQGDRNGAGEWQNVVDPRTGSITSMHSNGRPTTASGDTDSFTTARGSFMHLQAEGEALLGGNPDRDRARPGTSSTSGWSNPYSHRDTETTMSRNGTTTAATSVIEGPTRKSGVGRKSWLGSVRRVLTRSITTTEARTRSLTTSTPHFESYTDDPLSAIASSAAGNRRSFPASSPPRRAASDASFWRSRRGKQDWLDEEIDPSDPRARWRRNSGDDWGAPEDEALAEEERQRRKWRERSTLINLGDEDLPTPHSPIHGGELGVPGVGDRPSTPADEDDWDVEAAVERRVVQVMFTVPKSKLRVVNADVDRSSLLSLPRDTGEDSNSKGEPGSSSPGRVKDIAGRFEQLSTPVRGSPRTSPAPSPAPSIKSVKIRNKGSAASLATRRKVSAPKEGVRGME</sequence>
<feature type="compositionally biased region" description="Polar residues" evidence="1">
    <location>
        <begin position="747"/>
        <end position="769"/>
    </location>
</feature>
<keyword evidence="3" id="KW-0732">Signal</keyword>
<dbReference type="OrthoDB" id="205993at2759"/>
<feature type="transmembrane region" description="Helical" evidence="2">
    <location>
        <begin position="449"/>
        <end position="472"/>
    </location>
</feature>
<feature type="compositionally biased region" description="Polar residues" evidence="1">
    <location>
        <begin position="608"/>
        <end position="624"/>
    </location>
</feature>
<dbReference type="Gene3D" id="2.120.10.80">
    <property type="entry name" value="Kelch-type beta propeller"/>
    <property type="match status" value="1"/>
</dbReference>
<feature type="region of interest" description="Disordered" evidence="1">
    <location>
        <begin position="1031"/>
        <end position="1125"/>
    </location>
</feature>